<feature type="region of interest" description="Disordered" evidence="3">
    <location>
        <begin position="339"/>
        <end position="361"/>
    </location>
</feature>
<dbReference type="Pfam" id="PF00439">
    <property type="entry name" value="Bromodomain"/>
    <property type="match status" value="1"/>
</dbReference>
<evidence type="ECO:0000256" key="1">
    <source>
        <dbReference type="ARBA" id="ARBA00023117"/>
    </source>
</evidence>
<accession>A0A9X8EAY8</accession>
<proteinExistence type="predicted"/>
<feature type="region of interest" description="Disordered" evidence="3">
    <location>
        <begin position="138"/>
        <end position="196"/>
    </location>
</feature>
<evidence type="ECO:0000313" key="5">
    <source>
        <dbReference type="EMBL" id="RLO12577.1"/>
    </source>
</evidence>
<reference evidence="5 6" key="1">
    <citation type="journal article" date="2018" name="J. Invertebr. Pathol.">
        <title>New genotyping method for the causative agent of crayfish plague (Aphanomyces astaci) based on whole genome data.</title>
        <authorList>
            <person name="Minardi D."/>
            <person name="Studholme D.J."/>
            <person name="van der Giezen M."/>
            <person name="Pretto T."/>
            <person name="Oidtmann B."/>
        </authorList>
    </citation>
    <scope>NUCLEOTIDE SEQUENCE [LARGE SCALE GENOMIC DNA]</scope>
    <source>
        <strain evidence="5 6">KB13</strain>
    </source>
</reference>
<evidence type="ECO:0000256" key="3">
    <source>
        <dbReference type="SAM" id="MobiDB-lite"/>
    </source>
</evidence>
<name>A0A9X8EAY8_APHAT</name>
<keyword evidence="1 2" id="KW-0103">Bromodomain</keyword>
<feature type="domain" description="Bromo" evidence="4">
    <location>
        <begin position="239"/>
        <end position="314"/>
    </location>
</feature>
<dbReference type="Proteomes" id="UP000275652">
    <property type="component" value="Unassembled WGS sequence"/>
</dbReference>
<comment type="caution">
    <text evidence="5">The sequence shown here is derived from an EMBL/GenBank/DDBJ whole genome shotgun (WGS) entry which is preliminary data.</text>
</comment>
<dbReference type="PROSITE" id="PS50014">
    <property type="entry name" value="BROMODOMAIN_2"/>
    <property type="match status" value="1"/>
</dbReference>
<sequence>LVFQFRMGDANADDRVVVDLGFDKDASNVYLARGKDWIGSSAVSRKDMMSHFRLDASLKAMSAAELPTGCKHLLKGLGLSNSHADLTSDYGTNLSLLTVLDERAFGRPIEPLPDHMVQSGFQFPTTAPLTSATTFHKTSKAARPGFVQPPPSKTTASAPVDTKTAAAATVTAQEKLKKDEKKKEKKRKREKEDAESLKSILDPLVHDLKALTWKGTSLCCSIPSRPTAQTYAVLAWPDAKGKPSNPFIVKITRDNCKALGVPNYFDFIQEPMDLTRVGEKVHKQAYTKLDQVEADVALLVANAKRFNREGDPVHQMAIEFQKAFDDKLREVYRPIMDDLAATRKKQKKEKKKKKDKKSKDK</sequence>
<feature type="non-terminal residue" evidence="5">
    <location>
        <position position="1"/>
    </location>
</feature>
<dbReference type="InterPro" id="IPR001487">
    <property type="entry name" value="Bromodomain"/>
</dbReference>
<dbReference type="AlphaFoldDB" id="A0A9X8EAY8"/>
<evidence type="ECO:0000256" key="2">
    <source>
        <dbReference type="PROSITE-ProRule" id="PRU00035"/>
    </source>
</evidence>
<feature type="compositionally biased region" description="Basic residues" evidence="3">
    <location>
        <begin position="342"/>
        <end position="361"/>
    </location>
</feature>
<evidence type="ECO:0000313" key="6">
    <source>
        <dbReference type="Proteomes" id="UP000275652"/>
    </source>
</evidence>
<feature type="compositionally biased region" description="Low complexity" evidence="3">
    <location>
        <begin position="156"/>
        <end position="172"/>
    </location>
</feature>
<dbReference type="InterPro" id="IPR036427">
    <property type="entry name" value="Bromodomain-like_sf"/>
</dbReference>
<organism evidence="5 6">
    <name type="scientific">Aphanomyces astaci</name>
    <name type="common">Crayfish plague agent</name>
    <dbReference type="NCBI Taxonomy" id="112090"/>
    <lineage>
        <taxon>Eukaryota</taxon>
        <taxon>Sar</taxon>
        <taxon>Stramenopiles</taxon>
        <taxon>Oomycota</taxon>
        <taxon>Saprolegniomycetes</taxon>
        <taxon>Saprolegniales</taxon>
        <taxon>Verrucalvaceae</taxon>
        <taxon>Aphanomyces</taxon>
    </lineage>
</organism>
<evidence type="ECO:0000259" key="4">
    <source>
        <dbReference type="PROSITE" id="PS50014"/>
    </source>
</evidence>
<dbReference type="CDD" id="cd04369">
    <property type="entry name" value="Bromodomain"/>
    <property type="match status" value="1"/>
</dbReference>
<gene>
    <name evidence="5" type="ORF">DYB28_012653</name>
</gene>
<dbReference type="EMBL" id="QUTI01013330">
    <property type="protein sequence ID" value="RLO12577.1"/>
    <property type="molecule type" value="Genomic_DNA"/>
</dbReference>
<dbReference type="SUPFAM" id="SSF47370">
    <property type="entry name" value="Bromodomain"/>
    <property type="match status" value="1"/>
</dbReference>
<dbReference type="PANTHER" id="PTHR45926">
    <property type="entry name" value="OSJNBA0053K19.4 PROTEIN"/>
    <property type="match status" value="1"/>
</dbReference>
<protein>
    <recommendedName>
        <fullName evidence="4">Bromo domain-containing protein</fullName>
    </recommendedName>
</protein>
<dbReference type="Gene3D" id="1.20.920.10">
    <property type="entry name" value="Bromodomain-like"/>
    <property type="match status" value="1"/>
</dbReference>
<dbReference type="PRINTS" id="PR00503">
    <property type="entry name" value="BROMODOMAIN"/>
</dbReference>
<dbReference type="SMART" id="SM00297">
    <property type="entry name" value="BROMO"/>
    <property type="match status" value="1"/>
</dbReference>